<feature type="region of interest" description="Disordered" evidence="2">
    <location>
        <begin position="290"/>
        <end position="312"/>
    </location>
</feature>
<dbReference type="Proteomes" id="UP001562354">
    <property type="component" value="Unassembled WGS sequence"/>
</dbReference>
<name>A0ABR3PMG3_9PEZI</name>
<proteinExistence type="inferred from homology"/>
<dbReference type="Gene3D" id="1.25.10.10">
    <property type="entry name" value="Leucine-rich Repeat Variant"/>
    <property type="match status" value="1"/>
</dbReference>
<evidence type="ECO:0000313" key="4">
    <source>
        <dbReference type="EMBL" id="KAL1310730.1"/>
    </source>
</evidence>
<feature type="compositionally biased region" description="Polar residues" evidence="2">
    <location>
        <begin position="57"/>
        <end position="67"/>
    </location>
</feature>
<evidence type="ECO:0000259" key="3">
    <source>
        <dbReference type="Pfam" id="PF05004"/>
    </source>
</evidence>
<dbReference type="PANTHER" id="PTHR12354">
    <property type="entry name" value="INTERFERON-RELATED DEVELOPMENTAL REGULATOR"/>
    <property type="match status" value="1"/>
</dbReference>
<feature type="domain" description="Interferon-related developmental regulator N-terminal" evidence="3">
    <location>
        <begin position="57"/>
        <end position="366"/>
    </location>
</feature>
<dbReference type="RefSeq" id="XP_069203579.1">
    <property type="nucleotide sequence ID" value="XM_069340110.1"/>
</dbReference>
<dbReference type="GeneID" id="95974687"/>
<feature type="compositionally biased region" description="Basic and acidic residues" evidence="2">
    <location>
        <begin position="1"/>
        <end position="11"/>
    </location>
</feature>
<evidence type="ECO:0000313" key="5">
    <source>
        <dbReference type="Proteomes" id="UP001562354"/>
    </source>
</evidence>
<reference evidence="4 5" key="1">
    <citation type="submission" date="2024-07" db="EMBL/GenBank/DDBJ databases">
        <title>Draft sequence of the Neodothiora populina.</title>
        <authorList>
            <person name="Drown D.D."/>
            <person name="Schuette U.S."/>
            <person name="Buechlein A.B."/>
            <person name="Rusch D.R."/>
            <person name="Winton L.W."/>
            <person name="Adams G.A."/>
        </authorList>
    </citation>
    <scope>NUCLEOTIDE SEQUENCE [LARGE SCALE GENOMIC DNA]</scope>
    <source>
        <strain evidence="4 5">CPC 39397</strain>
    </source>
</reference>
<dbReference type="InterPro" id="IPR039777">
    <property type="entry name" value="IFRD"/>
</dbReference>
<dbReference type="SUPFAM" id="SSF48371">
    <property type="entry name" value="ARM repeat"/>
    <property type="match status" value="1"/>
</dbReference>
<dbReference type="EMBL" id="JBFMKM010000003">
    <property type="protein sequence ID" value="KAL1310730.1"/>
    <property type="molecule type" value="Genomic_DNA"/>
</dbReference>
<dbReference type="InterPro" id="IPR016024">
    <property type="entry name" value="ARM-type_fold"/>
</dbReference>
<sequence>MHEDLRRRALESGKTVSRKARTKAPSIAGSKTNSPAGSRANSRVTSRNASDDESEYSDTTQWSTNSLEDLLPEDDTPSEIWINELNERIGQITDRKRSSVQGREESLNAFSHILMAHYAAQHIRTRVSDLVTAILKSVKAGQTEGETVLALKALALILVTEPSDHIYDSVAGSVKLVVTDSQHNPVKVAAIHTLGAAAFYGGASLGEMQEIMDFFLEIVASDGHYVDAPDEADVVTAALEEWGFLATQVEEMEDASEEAMESFVEQLESSHVNVQISAGENIALLYEKSWTEREDDEEPPAKGDVDDDEEEDPTAANMVKRYTVYRQEHQLVHLLESLSKVSSKRISKKDKKSLHTNFADIANTVQHPTRGPRYNNAIDQETNKVYGSRMKVSIGKNTVAIDKWWKLIRLKSLRRILQGGFLIHYEDNEVVYDSLPLELDD</sequence>
<comment type="similarity">
    <text evidence="1">Belongs to the IFRD family.</text>
</comment>
<dbReference type="Pfam" id="PF05004">
    <property type="entry name" value="IFRD"/>
    <property type="match status" value="1"/>
</dbReference>
<dbReference type="InterPro" id="IPR007701">
    <property type="entry name" value="Interferon-rel_develop_reg_N"/>
</dbReference>
<feature type="region of interest" description="Disordered" evidence="2">
    <location>
        <begin position="1"/>
        <end position="74"/>
    </location>
</feature>
<evidence type="ECO:0000256" key="2">
    <source>
        <dbReference type="SAM" id="MobiDB-lite"/>
    </source>
</evidence>
<keyword evidence="5" id="KW-1185">Reference proteome</keyword>
<feature type="compositionally biased region" description="Polar residues" evidence="2">
    <location>
        <begin position="29"/>
        <end position="48"/>
    </location>
</feature>
<organism evidence="4 5">
    <name type="scientific">Neodothiora populina</name>
    <dbReference type="NCBI Taxonomy" id="2781224"/>
    <lineage>
        <taxon>Eukaryota</taxon>
        <taxon>Fungi</taxon>
        <taxon>Dikarya</taxon>
        <taxon>Ascomycota</taxon>
        <taxon>Pezizomycotina</taxon>
        <taxon>Dothideomycetes</taxon>
        <taxon>Dothideomycetidae</taxon>
        <taxon>Dothideales</taxon>
        <taxon>Dothioraceae</taxon>
        <taxon>Neodothiora</taxon>
    </lineage>
</organism>
<accession>A0ABR3PMG3</accession>
<evidence type="ECO:0000256" key="1">
    <source>
        <dbReference type="ARBA" id="ARBA00008828"/>
    </source>
</evidence>
<comment type="caution">
    <text evidence="4">The sequence shown here is derived from an EMBL/GenBank/DDBJ whole genome shotgun (WGS) entry which is preliminary data.</text>
</comment>
<protein>
    <recommendedName>
        <fullName evidence="3">Interferon-related developmental regulator N-terminal domain-containing protein</fullName>
    </recommendedName>
</protein>
<gene>
    <name evidence="4" type="ORF">AAFC00_000984</name>
</gene>
<dbReference type="PANTHER" id="PTHR12354:SF1">
    <property type="entry name" value="INTERFERON-RELATED DEVELOPMENTAL REGULATOR 1"/>
    <property type="match status" value="1"/>
</dbReference>
<dbReference type="InterPro" id="IPR011989">
    <property type="entry name" value="ARM-like"/>
</dbReference>